<protein>
    <recommendedName>
        <fullName evidence="3">Protein kinase domain-containing protein</fullName>
    </recommendedName>
</protein>
<dbReference type="STRING" id="741276.A0A2S5BIH4"/>
<dbReference type="Gene3D" id="1.25.10.10">
    <property type="entry name" value="Leucine-rich Repeat Variant"/>
    <property type="match status" value="1"/>
</dbReference>
<proteinExistence type="predicted"/>
<dbReference type="Gene3D" id="1.10.510.10">
    <property type="entry name" value="Transferase(Phosphotransferase) domain 1"/>
    <property type="match status" value="1"/>
</dbReference>
<dbReference type="GO" id="GO:0005737">
    <property type="term" value="C:cytoplasm"/>
    <property type="evidence" value="ECO:0007669"/>
    <property type="project" value="TreeGrafter"/>
</dbReference>
<feature type="compositionally biased region" description="Polar residues" evidence="1">
    <location>
        <begin position="936"/>
        <end position="947"/>
    </location>
</feature>
<evidence type="ECO:0000256" key="2">
    <source>
        <dbReference type="SAM" id="SignalP"/>
    </source>
</evidence>
<keyword evidence="5" id="KW-1185">Reference proteome</keyword>
<feature type="compositionally biased region" description="Acidic residues" evidence="1">
    <location>
        <begin position="807"/>
        <end position="818"/>
    </location>
</feature>
<feature type="compositionally biased region" description="Low complexity" evidence="1">
    <location>
        <begin position="890"/>
        <end position="910"/>
    </location>
</feature>
<dbReference type="Proteomes" id="UP000237144">
    <property type="component" value="Unassembled WGS sequence"/>
</dbReference>
<gene>
    <name evidence="4" type="ORF">BMF94_0160</name>
</gene>
<comment type="caution">
    <text evidence="4">The sequence shown here is derived from an EMBL/GenBank/DDBJ whole genome shotgun (WGS) entry which is preliminary data.</text>
</comment>
<organism evidence="4 5">
    <name type="scientific">Rhodotorula taiwanensis</name>
    <dbReference type="NCBI Taxonomy" id="741276"/>
    <lineage>
        <taxon>Eukaryota</taxon>
        <taxon>Fungi</taxon>
        <taxon>Dikarya</taxon>
        <taxon>Basidiomycota</taxon>
        <taxon>Pucciniomycotina</taxon>
        <taxon>Microbotryomycetes</taxon>
        <taxon>Sporidiobolales</taxon>
        <taxon>Sporidiobolaceae</taxon>
        <taxon>Rhodotorula</taxon>
    </lineage>
</organism>
<dbReference type="InterPro" id="IPR051177">
    <property type="entry name" value="CIK-Related_Protein"/>
</dbReference>
<dbReference type="Gene3D" id="3.30.200.20">
    <property type="entry name" value="Phosphorylase Kinase, domain 1"/>
    <property type="match status" value="1"/>
</dbReference>
<dbReference type="EMBL" id="PJQD01000002">
    <property type="protein sequence ID" value="POY76571.1"/>
    <property type="molecule type" value="Genomic_DNA"/>
</dbReference>
<dbReference type="AlphaFoldDB" id="A0A2S5BIH4"/>
<sequence>MNFLSSLSSAVLSASSAALSSASGGVPGVQGYQLGDRVTTYDGKSIWTLYTGTKRDDGTPVSVFSYDLSSPAANAHMRPADRKALVPLARNAFRKLRALRHPNILKFLDGSESDSAIWIVTEPVQSLATVLESAGTAVGLAEESKVYGLLHVASALAFLNREGQSVHGGLRTTSVWVTPGGEWKLGGMEVCSRLDEPDAAMWQYGGLLPDSKVHASPEVRRGGWTALKEYDPSTLDSYLMHLFLYTVFNGPLPNSYLSPSASETPSLPQQRGSVPPALFQPWRRLGNPNPAARLKTTAFLDLGQHPGEGWWPSNRLVKLSAALEGFALATEDERTSLIRTLRAIAAGAASSKTAALPNGFLKYKVLPSLVHTFEFSSGSGGAPLLPVILDLASESSASANKATGDEQNEKEFQRDVIQPIVRMYATPDRAMRMALLENLERYADRLTNKDVNEKVWPHLQTGFGDVVPVIREATVKAIPLIAPKLNDRILNNDLLRVLGKTQTDVEPGIRTNTCILLSRLSRHLQTSTQRKVLIPAFARAIRDPFVHARIAGLMALMATCEVFEKEDLAGKVIPAMSICLVDREKTVRDQAYRAIDMFVKKCEALTASMPETTTTDTPTGQSPALQAAAQNQPGLATNAAGAAGALAGWAFASVSKKVASGAIFSKWKKDLSTAELAAPIERREATPPVSSPVTPNLNGGPRPPRISVDSTGSNGFLTAGGLSKPAEDWGGDLMDVNDDDGDWNEFESGQQSSTAQSRVDPLAARLSATGRPKAARGRLAGGAGSGSSLRLGAASKNSSLRLPMDMDATDSWDIDADEAASASSPKKKPIPRAVTGSATSRPIGGANPVRKPLLSKSNDAALLALAAGPSSGAKAHTMGAACVVAPGVPAAADRSPAPASATPDPSSTPAEDVSNLDPAPSPAPPNPWSDHDDPEPQSSAHARTDSSYLPPPPIEASPFGETDFSAPIRGTYVPAAETLFSPDVSEPVFASPGQTEAPAALPPPIVVPTVSPPPAASALVSPTFDPGTIAAAATTPRSASPATSIASASTTATGGAPLTKEEKAARLAQAREERKARMAAAKAQRG</sequence>
<feature type="domain" description="Protein kinase" evidence="3">
    <location>
        <begin position="32"/>
        <end position="308"/>
    </location>
</feature>
<feature type="region of interest" description="Disordered" evidence="1">
    <location>
        <begin position="890"/>
        <end position="966"/>
    </location>
</feature>
<evidence type="ECO:0000313" key="4">
    <source>
        <dbReference type="EMBL" id="POY76571.1"/>
    </source>
</evidence>
<evidence type="ECO:0000256" key="1">
    <source>
        <dbReference type="SAM" id="MobiDB-lite"/>
    </source>
</evidence>
<dbReference type="GO" id="GO:0005524">
    <property type="term" value="F:ATP binding"/>
    <property type="evidence" value="ECO:0007669"/>
    <property type="project" value="InterPro"/>
</dbReference>
<feature type="compositionally biased region" description="Polar residues" evidence="1">
    <location>
        <begin position="747"/>
        <end position="757"/>
    </location>
</feature>
<dbReference type="OrthoDB" id="447103at2759"/>
<evidence type="ECO:0000259" key="3">
    <source>
        <dbReference type="PROSITE" id="PS50011"/>
    </source>
</evidence>
<feature type="signal peptide" evidence="2">
    <location>
        <begin position="1"/>
        <end position="22"/>
    </location>
</feature>
<dbReference type="PANTHER" id="PTHR12984">
    <property type="entry name" value="SCY1-RELATED S/T PROTEIN KINASE-LIKE"/>
    <property type="match status" value="1"/>
</dbReference>
<dbReference type="GO" id="GO:0006409">
    <property type="term" value="P:tRNA export from nucleus"/>
    <property type="evidence" value="ECO:0007669"/>
    <property type="project" value="TreeGrafter"/>
</dbReference>
<reference evidence="4 5" key="1">
    <citation type="journal article" date="2018" name="Front. Microbiol.">
        <title>Prospects for Fungal Bioremediation of Acidic Radioactive Waste Sites: Characterization and Genome Sequence of Rhodotorula taiwanensis MD1149.</title>
        <authorList>
            <person name="Tkavc R."/>
            <person name="Matrosova V.Y."/>
            <person name="Grichenko O.E."/>
            <person name="Gostincar C."/>
            <person name="Volpe R.P."/>
            <person name="Klimenkova P."/>
            <person name="Gaidamakova E.K."/>
            <person name="Zhou C.E."/>
            <person name="Stewart B.J."/>
            <person name="Lyman M.G."/>
            <person name="Malfatti S.A."/>
            <person name="Rubinfeld B."/>
            <person name="Courtot M."/>
            <person name="Singh J."/>
            <person name="Dalgard C.L."/>
            <person name="Hamilton T."/>
            <person name="Frey K.G."/>
            <person name="Gunde-Cimerman N."/>
            <person name="Dugan L."/>
            <person name="Daly M.J."/>
        </authorList>
    </citation>
    <scope>NUCLEOTIDE SEQUENCE [LARGE SCALE GENOMIC DNA]</scope>
    <source>
        <strain evidence="4 5">MD1149</strain>
    </source>
</reference>
<dbReference type="PROSITE" id="PS50011">
    <property type="entry name" value="PROTEIN_KINASE_DOM"/>
    <property type="match status" value="1"/>
</dbReference>
<dbReference type="InterPro" id="IPR000719">
    <property type="entry name" value="Prot_kinase_dom"/>
</dbReference>
<dbReference type="SUPFAM" id="SSF48371">
    <property type="entry name" value="ARM repeat"/>
    <property type="match status" value="1"/>
</dbReference>
<dbReference type="InterPro" id="IPR016024">
    <property type="entry name" value="ARM-type_fold"/>
</dbReference>
<dbReference type="GO" id="GO:0004672">
    <property type="term" value="F:protein kinase activity"/>
    <property type="evidence" value="ECO:0007669"/>
    <property type="project" value="InterPro"/>
</dbReference>
<keyword evidence="2" id="KW-0732">Signal</keyword>
<dbReference type="InterPro" id="IPR011009">
    <property type="entry name" value="Kinase-like_dom_sf"/>
</dbReference>
<evidence type="ECO:0000313" key="5">
    <source>
        <dbReference type="Proteomes" id="UP000237144"/>
    </source>
</evidence>
<dbReference type="SUPFAM" id="SSF56112">
    <property type="entry name" value="Protein kinase-like (PK-like)"/>
    <property type="match status" value="1"/>
</dbReference>
<dbReference type="PANTHER" id="PTHR12984:SF3">
    <property type="entry name" value="N-TERMINAL KINASE-LIKE PROTEIN"/>
    <property type="match status" value="1"/>
</dbReference>
<feature type="region of interest" description="Disordered" evidence="1">
    <location>
        <begin position="1031"/>
        <end position="1086"/>
    </location>
</feature>
<feature type="compositionally biased region" description="Low complexity" evidence="1">
    <location>
        <begin position="1031"/>
        <end position="1056"/>
    </location>
</feature>
<feature type="compositionally biased region" description="Low complexity" evidence="1">
    <location>
        <begin position="786"/>
        <end position="795"/>
    </location>
</feature>
<dbReference type="InterPro" id="IPR011989">
    <property type="entry name" value="ARM-like"/>
</dbReference>
<name>A0A2S5BIH4_9BASI</name>
<feature type="chain" id="PRO_5015403762" description="Protein kinase domain-containing protein" evidence="2">
    <location>
        <begin position="23"/>
        <end position="1086"/>
    </location>
</feature>
<feature type="compositionally biased region" description="Basic and acidic residues" evidence="1">
    <location>
        <begin position="1059"/>
        <end position="1076"/>
    </location>
</feature>
<feature type="compositionally biased region" description="Acidic residues" evidence="1">
    <location>
        <begin position="735"/>
        <end position="745"/>
    </location>
</feature>
<accession>A0A2S5BIH4</accession>
<feature type="region of interest" description="Disordered" evidence="1">
    <location>
        <begin position="682"/>
        <end position="853"/>
    </location>
</feature>